<reference evidence="2 3" key="1">
    <citation type="submission" date="2019-09" db="EMBL/GenBank/DDBJ databases">
        <title>Bird 10,000 Genomes (B10K) Project - Family phase.</title>
        <authorList>
            <person name="Zhang G."/>
        </authorList>
    </citation>
    <scope>NUCLEOTIDE SEQUENCE [LARGE SCALE GENOMIC DNA]</scope>
    <source>
        <strain evidence="2">B10K-DU-002-79</strain>
    </source>
</reference>
<evidence type="ECO:0000259" key="1">
    <source>
        <dbReference type="PROSITE" id="PS50222"/>
    </source>
</evidence>
<dbReference type="Proteomes" id="UP000560066">
    <property type="component" value="Unassembled WGS sequence"/>
</dbReference>
<feature type="non-terminal residue" evidence="2">
    <location>
        <position position="1"/>
    </location>
</feature>
<dbReference type="SUPFAM" id="SSF55781">
    <property type="entry name" value="GAF domain-like"/>
    <property type="match status" value="1"/>
</dbReference>
<dbReference type="PANTHER" id="PTHR46788:SF1">
    <property type="entry name" value="EF-HAND CALCIUM-BINDING DOMAIN-CONTAINING PROTEIN 5"/>
    <property type="match status" value="1"/>
</dbReference>
<protein>
    <submittedName>
        <fullName evidence="2">EFCB5 protein</fullName>
    </submittedName>
</protein>
<comment type="caution">
    <text evidence="2">The sequence shown here is derived from an EMBL/GenBank/DDBJ whole genome shotgun (WGS) entry which is preliminary data.</text>
</comment>
<dbReference type="OrthoDB" id="199400at2759"/>
<sequence>LTLPQFVQLMDTFVGEGSSLPTVERLTEFIKEEYKQTEEEKMEQLEKVHRMSQVTQRKLLLEELFEKWDCNGYGFLELEEVNAVLSRFKEDVEKEALMKAKKHLCSRYPQLTRVGQLSPKAFQTFLEFIASKFTDNEDEDIDNLVTFLTMSVEQSRVESLQSSARKKWLQDIQEAAETREGSMESVYKAVFKAIFQDAEAHGDNKKISAYIALLEENQLSPERGQTLLRYVACTEDDAPHVLNRVLYRDMKGISFAAVDEAKPIHVPRVDLHGNIHFWNADRPEEERKGSFLVLPLYDAHWRVFGILQLDTLLDHTDTTIFLTHEIVFYQGVCNALSKAYHHICTRENVLQMAVTALDWLYPRTPSIHTVTMYLVEPGKDKDCRKEALCKVITTDNTGQKEIHSSPVLLLREENFLRDYLFKCTESLQVTLTPVRREQHIAAPLHDLSRQALGVFDISLGHHKKLPPQEQKDLQKMLKMVQAAYLEILRRCLEEAEPTYVLEAEHMVNVRQGGLLFYRFMLQDLRECV</sequence>
<dbReference type="GO" id="GO:0005509">
    <property type="term" value="F:calcium ion binding"/>
    <property type="evidence" value="ECO:0007669"/>
    <property type="project" value="InterPro"/>
</dbReference>
<gene>
    <name evidence="2" type="primary">Efcab5</name>
    <name evidence="2" type="ORF">NEOCOR_R01328</name>
</gene>
<evidence type="ECO:0000313" key="2">
    <source>
        <dbReference type="EMBL" id="NXS11260.1"/>
    </source>
</evidence>
<dbReference type="AlphaFoldDB" id="A0A7L2RPM6"/>
<accession>A0A7L2RPM6</accession>
<organism evidence="2 3">
    <name type="scientific">Neodrepanis coruscans</name>
    <name type="common">wattled asity</name>
    <dbReference type="NCBI Taxonomy" id="254563"/>
    <lineage>
        <taxon>Eukaryota</taxon>
        <taxon>Metazoa</taxon>
        <taxon>Chordata</taxon>
        <taxon>Craniata</taxon>
        <taxon>Vertebrata</taxon>
        <taxon>Euteleostomi</taxon>
        <taxon>Archelosauria</taxon>
        <taxon>Archosauria</taxon>
        <taxon>Dinosauria</taxon>
        <taxon>Saurischia</taxon>
        <taxon>Theropoda</taxon>
        <taxon>Coelurosauria</taxon>
        <taxon>Aves</taxon>
        <taxon>Neognathae</taxon>
        <taxon>Neoaves</taxon>
        <taxon>Telluraves</taxon>
        <taxon>Australaves</taxon>
        <taxon>Passeriformes</taxon>
        <taxon>Philepittidae</taxon>
        <taxon>Neodrepanis</taxon>
    </lineage>
</organism>
<dbReference type="InterPro" id="IPR002048">
    <property type="entry name" value="EF_hand_dom"/>
</dbReference>
<dbReference type="EMBL" id="VYZS01088729">
    <property type="protein sequence ID" value="NXS11260.1"/>
    <property type="molecule type" value="Genomic_DNA"/>
</dbReference>
<dbReference type="PROSITE" id="PS50222">
    <property type="entry name" value="EF_HAND_2"/>
    <property type="match status" value="1"/>
</dbReference>
<dbReference type="Gene3D" id="1.10.238.10">
    <property type="entry name" value="EF-hand"/>
    <property type="match status" value="1"/>
</dbReference>
<feature type="domain" description="EF-hand" evidence="1">
    <location>
        <begin position="56"/>
        <end position="91"/>
    </location>
</feature>
<proteinExistence type="predicted"/>
<keyword evidence="3" id="KW-1185">Reference proteome</keyword>
<dbReference type="PANTHER" id="PTHR46788">
    <property type="entry name" value="EF-HAND CALCIUM-BINDING DOMAIN-CONTAINING PROTEIN 5"/>
    <property type="match status" value="1"/>
</dbReference>
<feature type="non-terminal residue" evidence="2">
    <location>
        <position position="528"/>
    </location>
</feature>
<name>A0A7L2RPM6_9PASS</name>
<evidence type="ECO:0000313" key="3">
    <source>
        <dbReference type="Proteomes" id="UP000560066"/>
    </source>
</evidence>